<dbReference type="AlphaFoldDB" id="A0A1H3FMM7"/>
<dbReference type="STRING" id="1122142.SAMN02910414_00307"/>
<keyword evidence="1" id="KW-0472">Membrane</keyword>
<dbReference type="Proteomes" id="UP000183918">
    <property type="component" value="Unassembled WGS sequence"/>
</dbReference>
<evidence type="ECO:0008006" key="4">
    <source>
        <dbReference type="Google" id="ProtNLM"/>
    </source>
</evidence>
<evidence type="ECO:0000256" key="1">
    <source>
        <dbReference type="SAM" id="Phobius"/>
    </source>
</evidence>
<dbReference type="EMBL" id="FNPG01000005">
    <property type="protein sequence ID" value="SDX92246.1"/>
    <property type="molecule type" value="Genomic_DNA"/>
</dbReference>
<proteinExistence type="predicted"/>
<sequence length="365" mass="43356">MNFLLILKILFKLIVILLCLILFVIVSILFYPIRYKVKGKIDTENNYINVDGKVSWLYHILNAYFYAKKENKDDLDTEVYLKIFFYKKYFVSSQEKNVIKSESEVDSFEEQLNLNIQTTDDIKTISKSNEKSVFLDIAENEKNVVHEEHSDDRGYVVQAETEKHEEHKNYTETIEDKGVTKNNDEINVSYPKKIVTMLMKFFKKAKSLFIIRKTGLKKQKFKKKKQKKYNKIVGLYKKIVRLYNKIKAIYKDPNFKYTVLFLKVKVIALLKIIFPKRFKGTVEFSLNDPDKTAMITSFFVLFPVFYKKGGGNIYPDFKTNKKYVLADFELKGHFMLFNIIIILLQIWFDKKVMKLYHKIKRVKRA</sequence>
<accession>A0A1H3FMM7</accession>
<feature type="transmembrane region" description="Helical" evidence="1">
    <location>
        <begin position="330"/>
        <end position="348"/>
    </location>
</feature>
<keyword evidence="1" id="KW-0812">Transmembrane</keyword>
<evidence type="ECO:0000313" key="3">
    <source>
        <dbReference type="Proteomes" id="UP000183918"/>
    </source>
</evidence>
<protein>
    <recommendedName>
        <fullName evidence="4">DUF2953 domain-containing protein</fullName>
    </recommendedName>
</protein>
<dbReference type="RefSeq" id="WP_074715530.1">
    <property type="nucleotide sequence ID" value="NZ_FNPG01000005.1"/>
</dbReference>
<dbReference type="OrthoDB" id="2061563at2"/>
<gene>
    <name evidence="2" type="ORF">SAMN02910414_00307</name>
</gene>
<name>A0A1H3FMM7_9FIRM</name>
<feature type="transmembrane region" description="Helical" evidence="1">
    <location>
        <begin position="6"/>
        <end position="31"/>
    </location>
</feature>
<keyword evidence="1" id="KW-1133">Transmembrane helix</keyword>
<organism evidence="2 3">
    <name type="scientific">Lachnobacterium bovis DSM 14045</name>
    <dbReference type="NCBI Taxonomy" id="1122142"/>
    <lineage>
        <taxon>Bacteria</taxon>
        <taxon>Bacillati</taxon>
        <taxon>Bacillota</taxon>
        <taxon>Clostridia</taxon>
        <taxon>Lachnospirales</taxon>
        <taxon>Lachnospiraceae</taxon>
        <taxon>Lachnobacterium</taxon>
    </lineage>
</organism>
<evidence type="ECO:0000313" key="2">
    <source>
        <dbReference type="EMBL" id="SDX92246.1"/>
    </source>
</evidence>
<keyword evidence="3" id="KW-1185">Reference proteome</keyword>
<reference evidence="2 3" key="1">
    <citation type="submission" date="2016-10" db="EMBL/GenBank/DDBJ databases">
        <authorList>
            <person name="de Groot N.N."/>
        </authorList>
    </citation>
    <scope>NUCLEOTIDE SEQUENCE [LARGE SCALE GENOMIC DNA]</scope>
    <source>
        <strain evidence="2 3">DSM 14045</strain>
    </source>
</reference>